<accession>A0A6P0UI80</accession>
<evidence type="ECO:0000313" key="3">
    <source>
        <dbReference type="EMBL" id="NER12697.1"/>
    </source>
</evidence>
<evidence type="ECO:0000313" key="4">
    <source>
        <dbReference type="Proteomes" id="UP000468581"/>
    </source>
</evidence>
<dbReference type="SMART" id="SM00758">
    <property type="entry name" value="PA14"/>
    <property type="match status" value="1"/>
</dbReference>
<feature type="chain" id="PRO_5026803293" description="PA14 domain-containing protein" evidence="1">
    <location>
        <begin position="28"/>
        <end position="262"/>
    </location>
</feature>
<dbReference type="InterPro" id="IPR037524">
    <property type="entry name" value="PA14/GLEYA"/>
</dbReference>
<dbReference type="Gene3D" id="3.90.182.10">
    <property type="entry name" value="Toxin - Anthrax Protective Antigen,domain 1"/>
    <property type="match status" value="1"/>
</dbReference>
<feature type="domain" description="PA14" evidence="2">
    <location>
        <begin position="109"/>
        <end position="256"/>
    </location>
</feature>
<dbReference type="Pfam" id="PF07691">
    <property type="entry name" value="PA14"/>
    <property type="match status" value="1"/>
</dbReference>
<gene>
    <name evidence="3" type="ORF">GWK08_04540</name>
</gene>
<comment type="caution">
    <text evidence="3">The sequence shown here is derived from an EMBL/GenBank/DDBJ whole genome shotgun (WGS) entry which is preliminary data.</text>
</comment>
<name>A0A6P0UI80_9FLAO</name>
<evidence type="ECO:0000256" key="1">
    <source>
        <dbReference type="SAM" id="SignalP"/>
    </source>
</evidence>
<keyword evidence="1" id="KW-0732">Signal</keyword>
<sequence>MKTTKLLKSCIALAVCFLFFNLPKIHAQVGIGTNTPEGVLDITNTSNGLLIPRVSLSSLTDTTTVQNPNGGSLAVSTLVYNDGTGGLGQSGFYYWDGAQWSLLRSNGDGSISGMQFFSFDIANTAQPDIDNPRELATPDLSGFYSGDLATTSFGTTDPSGNGEGFIVYFRGVYQVQNSGDFTFSLTSDDGSRLYIDDMLIVESWFDQSSTTRNNTINLAAGKHRFEFWYYENSGANSFSFQWGTNPDGNTGVIAASQFTIEQ</sequence>
<dbReference type="EMBL" id="JAABOO010000001">
    <property type="protein sequence ID" value="NER12697.1"/>
    <property type="molecule type" value="Genomic_DNA"/>
</dbReference>
<dbReference type="PROSITE" id="PS51820">
    <property type="entry name" value="PA14"/>
    <property type="match status" value="1"/>
</dbReference>
<protein>
    <recommendedName>
        <fullName evidence="2">PA14 domain-containing protein</fullName>
    </recommendedName>
</protein>
<evidence type="ECO:0000259" key="2">
    <source>
        <dbReference type="PROSITE" id="PS51820"/>
    </source>
</evidence>
<dbReference type="AlphaFoldDB" id="A0A6P0UI80"/>
<dbReference type="Proteomes" id="UP000468581">
    <property type="component" value="Unassembled WGS sequence"/>
</dbReference>
<dbReference type="RefSeq" id="WP_163605709.1">
    <property type="nucleotide sequence ID" value="NZ_JAABOO010000001.1"/>
</dbReference>
<feature type="signal peptide" evidence="1">
    <location>
        <begin position="1"/>
        <end position="27"/>
    </location>
</feature>
<dbReference type="InterPro" id="IPR011658">
    <property type="entry name" value="PA14_dom"/>
</dbReference>
<organism evidence="3 4">
    <name type="scientific">Leptobacterium flavescens</name>
    <dbReference type="NCBI Taxonomy" id="472055"/>
    <lineage>
        <taxon>Bacteria</taxon>
        <taxon>Pseudomonadati</taxon>
        <taxon>Bacteroidota</taxon>
        <taxon>Flavobacteriia</taxon>
        <taxon>Flavobacteriales</taxon>
        <taxon>Flavobacteriaceae</taxon>
        <taxon>Leptobacterium</taxon>
    </lineage>
</organism>
<proteinExistence type="predicted"/>
<keyword evidence="4" id="KW-1185">Reference proteome</keyword>
<dbReference type="SUPFAM" id="SSF56988">
    <property type="entry name" value="Anthrax protective antigen"/>
    <property type="match status" value="1"/>
</dbReference>
<reference evidence="3 4" key="1">
    <citation type="submission" date="2020-01" db="EMBL/GenBank/DDBJ databases">
        <title>Leptobacterium flavescens.</title>
        <authorList>
            <person name="Wang G."/>
        </authorList>
    </citation>
    <scope>NUCLEOTIDE SEQUENCE [LARGE SCALE GENOMIC DNA]</scope>
    <source>
        <strain evidence="3 4">KCTC 22160</strain>
    </source>
</reference>